<dbReference type="SMR" id="G4YQX0"/>
<reference evidence="1 2" key="1">
    <citation type="journal article" date="2006" name="Science">
        <title>Phytophthora genome sequences uncover evolutionary origins and mechanisms of pathogenesis.</title>
        <authorList>
            <person name="Tyler B.M."/>
            <person name="Tripathy S."/>
            <person name="Zhang X."/>
            <person name="Dehal P."/>
            <person name="Jiang R.H."/>
            <person name="Aerts A."/>
            <person name="Arredondo F.D."/>
            <person name="Baxter L."/>
            <person name="Bensasson D."/>
            <person name="Beynon J.L."/>
            <person name="Chapman J."/>
            <person name="Damasceno C.M."/>
            <person name="Dorrance A.E."/>
            <person name="Dou D."/>
            <person name="Dickerman A.W."/>
            <person name="Dubchak I.L."/>
            <person name="Garbelotto M."/>
            <person name="Gijzen M."/>
            <person name="Gordon S.G."/>
            <person name="Govers F."/>
            <person name="Grunwald N.J."/>
            <person name="Huang W."/>
            <person name="Ivors K.L."/>
            <person name="Jones R.W."/>
            <person name="Kamoun S."/>
            <person name="Krampis K."/>
            <person name="Lamour K.H."/>
            <person name="Lee M.K."/>
            <person name="McDonald W.H."/>
            <person name="Medina M."/>
            <person name="Meijer H.J."/>
            <person name="Nordberg E.K."/>
            <person name="Maclean D.J."/>
            <person name="Ospina-Giraldo M.D."/>
            <person name="Morris P.F."/>
            <person name="Phuntumart V."/>
            <person name="Putnam N.H."/>
            <person name="Rash S."/>
            <person name="Rose J.K."/>
            <person name="Sakihama Y."/>
            <person name="Salamov A.A."/>
            <person name="Savidor A."/>
            <person name="Scheuring C.F."/>
            <person name="Smith B.M."/>
            <person name="Sobral B.W."/>
            <person name="Terry A."/>
            <person name="Torto-Alalibo T.A."/>
            <person name="Win J."/>
            <person name="Xu Z."/>
            <person name="Zhang H."/>
            <person name="Grigoriev I.V."/>
            <person name="Rokhsar D.S."/>
            <person name="Boore J.L."/>
        </authorList>
    </citation>
    <scope>NUCLEOTIDE SEQUENCE [LARGE SCALE GENOMIC DNA]</scope>
    <source>
        <strain evidence="1 2">P6497</strain>
    </source>
</reference>
<dbReference type="KEGG" id="psoj:PHYSODRAFT_374189"/>
<keyword evidence="2" id="KW-1185">Reference proteome</keyword>
<name>G4YQX0_PHYSP</name>
<dbReference type="EMBL" id="JH159151">
    <property type="protein sequence ID" value="EGZ30598.1"/>
    <property type="molecule type" value="Genomic_DNA"/>
</dbReference>
<organism evidence="1 2">
    <name type="scientific">Phytophthora sojae (strain P6497)</name>
    <name type="common">Soybean stem and root rot agent</name>
    <name type="synonym">Phytophthora megasperma f. sp. glycines</name>
    <dbReference type="NCBI Taxonomy" id="1094619"/>
    <lineage>
        <taxon>Eukaryota</taxon>
        <taxon>Sar</taxon>
        <taxon>Stramenopiles</taxon>
        <taxon>Oomycota</taxon>
        <taxon>Peronosporomycetes</taxon>
        <taxon>Peronosporales</taxon>
        <taxon>Peronosporaceae</taxon>
        <taxon>Phytophthora</taxon>
    </lineage>
</organism>
<accession>G4YQX0</accession>
<gene>
    <name evidence="1" type="ORF">PHYSODRAFT_374189</name>
</gene>
<dbReference type="AlphaFoldDB" id="G4YQX0"/>
<feature type="non-terminal residue" evidence="1">
    <location>
        <position position="1"/>
    </location>
</feature>
<evidence type="ECO:0000313" key="2">
    <source>
        <dbReference type="Proteomes" id="UP000002640"/>
    </source>
</evidence>
<evidence type="ECO:0000313" key="1">
    <source>
        <dbReference type="EMBL" id="EGZ30598.1"/>
    </source>
</evidence>
<dbReference type="GeneID" id="20650449"/>
<protein>
    <submittedName>
        <fullName evidence="1">Uncharacterized protein</fullName>
    </submittedName>
</protein>
<dbReference type="InParanoid" id="G4YQX0"/>
<dbReference type="Proteomes" id="UP000002640">
    <property type="component" value="Unassembled WGS sequence"/>
</dbReference>
<proteinExistence type="predicted"/>
<feature type="non-terminal residue" evidence="1">
    <location>
        <position position="61"/>
    </location>
</feature>
<sequence>EDKQLVQIALQFEIEGLRITWDYVARQMEKTKRTSRELRLRLASLKRTYGKSIRNFPRCFF</sequence>
<dbReference type="RefSeq" id="XP_009517873.1">
    <property type="nucleotide sequence ID" value="XM_009519578.1"/>
</dbReference>